<organism evidence="2 3">
    <name type="scientific">Fusobacterium nucleatum subsp. polymorphum</name>
    <name type="common">Fusobacterium polymorphum</name>
    <dbReference type="NCBI Taxonomy" id="76857"/>
    <lineage>
        <taxon>Bacteria</taxon>
        <taxon>Fusobacteriati</taxon>
        <taxon>Fusobacteriota</taxon>
        <taxon>Fusobacteriia</taxon>
        <taxon>Fusobacteriales</taxon>
        <taxon>Fusobacteriaceae</taxon>
        <taxon>Fusobacterium</taxon>
    </lineage>
</organism>
<sequence length="1167" mass="135163">MKRKFIFLLILSAIIINSNSYSENVTADSDEVVIDLNDNTMTSERGVVVTNGNMKGLFYKLQRDPVTGEITFTNNALMNISQPTGNIKIETEGGKVSQKDEKGEFYNSFAYINVAKMTGAEAPNDKIYFGSPYIKYENEKIYAKDAWVTTDFNIVNFQKEPQKAGYHIFSSDVIVEPDKQITLKKSDLFIGEKDVMPFTFPWFRANIRSGSTVPLFITIQSDDDYGAATSMGFLYGNRRDKFRGGFAPKFADKMGILVGRWENWYRFDNAGETRLNIDDWLVYAKEKTEPKNTNELPDYEKRHKRYKVELTHDYDGENGDFHFISQNSTRSMVGTLEDLMDKYENNNVYSSLGLKRFKFDKNIGFYNLDANLFNLGEAKDLSFTGKMSLVSDKKAYGLIVYDKIDDISYGSTIDHDLYTNLSLTKDNDKFRLNARYDYLYDMDPGSTKKDTMSRNERIGADFLLKENGLSISYDKRRGDDYRGLNFWEEDINSSLKYRNILGIDFSYTPTTVAKYEYNNFENIKASLGNYKAGNYIFTPSVSYNYLDRKLDTTLDNYRKSVLGIARIAEYNRYENIIYNNTLEKRTDLNLSNDNETYRVGLGKVTSEIWSREGLFDRTYKQYENKSKFYEMQLGRQNLPLGDIGIFGLDGTFRQDEFDGSSDKTNLINLKLNNDLYLYKTENLDVTNKFKVELQKYNFSGNKNNEEQRLITKNDYIKFDNSLVFDGTTMTTYDIGYKKSKNPYGEKNKSGEQLTTGLNIKFDEETSLSLKYTDDKRFTSKTDSGKNINDLSRNQYSINFETKKYSLGFLGTNIDFKGDDFGTTVNFKEKASQNGINYGYKFDNSKLTLAYTQGTNNLSTEDSRYLDRKNRLYSVTYNIYGDVEQDFSASYKQYRYGKNRMIDDIRNTDTYTFAYAYRDKRFEKEELMKYATLEYEKPKEEVTNDEIETIRAILDRKSSFYNQFELTRIQDETFRIGNYKKTFSAYVNFEKNNKRYSQTGNLKDSMSKFSGGLTVSYNRLGIGYTFTEKASWKSSGGSYKWSKDTKEHELSAYAKIGKPSQGWKIKTYAMFYDNKNDPTSSRNRKRSLDSIGVEIGKEMGYYEWAVSYENRYKTSSKDYEWRVGVHFTLLTFPNNGLFGIGAKNRGGTASTKPDGYLLDRPSQLKNSY</sequence>
<gene>
    <name evidence="2" type="ORF">RO02_01675</name>
</gene>
<feature type="chain" id="PRO_5042042627" description="Organic solvent tolerance protein OstA" evidence="1">
    <location>
        <begin position="23"/>
        <end position="1167"/>
    </location>
</feature>
<name>A0AAC8WF97_FUSNP</name>
<dbReference type="AlphaFoldDB" id="A0AAC8WF97"/>
<accession>A0AAC8WF97</accession>
<dbReference type="RefSeq" id="WP_060495782.1">
    <property type="nucleotide sequence ID" value="NZ_CP013121.1"/>
</dbReference>
<protein>
    <recommendedName>
        <fullName evidence="4">Organic solvent tolerance protein OstA</fullName>
    </recommendedName>
</protein>
<evidence type="ECO:0000313" key="3">
    <source>
        <dbReference type="Proteomes" id="UP000067061"/>
    </source>
</evidence>
<evidence type="ECO:0008006" key="4">
    <source>
        <dbReference type="Google" id="ProtNLM"/>
    </source>
</evidence>
<reference evidence="2 3" key="1">
    <citation type="submission" date="2015-11" db="EMBL/GenBank/DDBJ databases">
        <authorList>
            <person name="Kook J.-K."/>
            <person name="Park S.-N."/>
            <person name="Lim Y.K."/>
            <person name="Jo E."/>
        </authorList>
    </citation>
    <scope>NUCLEOTIDE SEQUENCE [LARGE SCALE GENOMIC DNA]</scope>
    <source>
        <strain evidence="2 3">ChDC F306</strain>
    </source>
</reference>
<feature type="signal peptide" evidence="1">
    <location>
        <begin position="1"/>
        <end position="22"/>
    </location>
</feature>
<dbReference type="EMBL" id="CP013121">
    <property type="protein sequence ID" value="ALM93366.1"/>
    <property type="molecule type" value="Genomic_DNA"/>
</dbReference>
<proteinExistence type="predicted"/>
<evidence type="ECO:0000313" key="2">
    <source>
        <dbReference type="EMBL" id="ALM93366.1"/>
    </source>
</evidence>
<dbReference type="Proteomes" id="UP000067061">
    <property type="component" value="Chromosome"/>
</dbReference>
<evidence type="ECO:0000256" key="1">
    <source>
        <dbReference type="SAM" id="SignalP"/>
    </source>
</evidence>
<keyword evidence="1" id="KW-0732">Signal</keyword>